<dbReference type="InterPro" id="IPR002156">
    <property type="entry name" value="RNaseH_domain"/>
</dbReference>
<proteinExistence type="predicted"/>
<evidence type="ECO:0000313" key="3">
    <source>
        <dbReference type="EMBL" id="MBA0814125.1"/>
    </source>
</evidence>
<evidence type="ECO:0000313" key="4">
    <source>
        <dbReference type="Proteomes" id="UP000593560"/>
    </source>
</evidence>
<keyword evidence="4" id="KW-1185">Reference proteome</keyword>
<comment type="caution">
    <text evidence="3">The sequence shown here is derived from an EMBL/GenBank/DDBJ whole genome shotgun (WGS) entry which is preliminary data.</text>
</comment>
<dbReference type="AlphaFoldDB" id="A0A7J9HYZ4"/>
<dbReference type="Proteomes" id="UP000593560">
    <property type="component" value="Unassembled WGS sequence"/>
</dbReference>
<evidence type="ECO:0000259" key="2">
    <source>
        <dbReference type="Pfam" id="PF13456"/>
    </source>
</evidence>
<organism evidence="3 4">
    <name type="scientific">Gossypium harknessii</name>
    <dbReference type="NCBI Taxonomy" id="34285"/>
    <lineage>
        <taxon>Eukaryota</taxon>
        <taxon>Viridiplantae</taxon>
        <taxon>Streptophyta</taxon>
        <taxon>Embryophyta</taxon>
        <taxon>Tracheophyta</taxon>
        <taxon>Spermatophyta</taxon>
        <taxon>Magnoliopsida</taxon>
        <taxon>eudicotyledons</taxon>
        <taxon>Gunneridae</taxon>
        <taxon>Pentapetalae</taxon>
        <taxon>rosids</taxon>
        <taxon>malvids</taxon>
        <taxon>Malvales</taxon>
        <taxon>Malvaceae</taxon>
        <taxon>Malvoideae</taxon>
        <taxon>Gossypium</taxon>
    </lineage>
</organism>
<dbReference type="OrthoDB" id="996760at2759"/>
<feature type="transmembrane region" description="Helical" evidence="1">
    <location>
        <begin position="137"/>
        <end position="160"/>
    </location>
</feature>
<accession>A0A7J9HYZ4</accession>
<dbReference type="EMBL" id="JABFAD010000012">
    <property type="protein sequence ID" value="MBA0814125.1"/>
    <property type="molecule type" value="Genomic_DNA"/>
</dbReference>
<feature type="domain" description="RNase H type-1" evidence="2">
    <location>
        <begin position="108"/>
        <end position="182"/>
    </location>
</feature>
<keyword evidence="1" id="KW-0812">Transmembrane</keyword>
<keyword evidence="1" id="KW-1133">Transmembrane helix</keyword>
<evidence type="ECO:0000256" key="1">
    <source>
        <dbReference type="SAM" id="Phobius"/>
    </source>
</evidence>
<reference evidence="3 4" key="1">
    <citation type="journal article" date="2019" name="Genome Biol. Evol.">
        <title>Insights into the evolution of the New World diploid cottons (Gossypium, subgenus Houzingenia) based on genome sequencing.</title>
        <authorList>
            <person name="Grover C.E."/>
            <person name="Arick M.A. 2nd"/>
            <person name="Thrash A."/>
            <person name="Conover J.L."/>
            <person name="Sanders W.S."/>
            <person name="Peterson D.G."/>
            <person name="Frelichowski J.E."/>
            <person name="Scheffler J.A."/>
            <person name="Scheffler B.E."/>
            <person name="Wendel J.F."/>
        </authorList>
    </citation>
    <scope>NUCLEOTIDE SEQUENCE [LARGE SCALE GENOMIC DNA]</scope>
    <source>
        <strain evidence="3">0</strain>
        <tissue evidence="3">Leaf</tissue>
    </source>
</reference>
<gene>
    <name evidence="3" type="ORF">Gohar_019972</name>
</gene>
<name>A0A7J9HYZ4_9ROSI</name>
<dbReference type="Pfam" id="PF13456">
    <property type="entry name" value="RVT_3"/>
    <property type="match status" value="1"/>
</dbReference>
<sequence length="184" mass="21031">MRRCICTNSSCGFCHYELKDVMHALRDCLAARNIWKLIVLDDKMSLFFLGDLHEWFGIPWSANEIIKVSYSWAKQYALSNNKATKEASQISPPLTSLGSNRVCLSSNGVVKEDIGFLVAGGVLWDQKERWIIGYHRYLGFFFCVMEAKLWGILDGLILLLKRSSDFVIIQTDNMETVQVIQDQL</sequence>
<dbReference type="GO" id="GO:0003676">
    <property type="term" value="F:nucleic acid binding"/>
    <property type="evidence" value="ECO:0007669"/>
    <property type="project" value="InterPro"/>
</dbReference>
<dbReference type="GO" id="GO:0004523">
    <property type="term" value="F:RNA-DNA hybrid ribonuclease activity"/>
    <property type="evidence" value="ECO:0007669"/>
    <property type="project" value="InterPro"/>
</dbReference>
<protein>
    <recommendedName>
        <fullName evidence="2">RNase H type-1 domain-containing protein</fullName>
    </recommendedName>
</protein>
<keyword evidence="1" id="KW-0472">Membrane</keyword>